<name>A0AA88P522_9TELE</name>
<reference evidence="2" key="1">
    <citation type="submission" date="2023-08" db="EMBL/GenBank/DDBJ databases">
        <title>Chromosome-level Genome Assembly of mud carp (Cirrhinus molitorella).</title>
        <authorList>
            <person name="Liu H."/>
        </authorList>
    </citation>
    <scope>NUCLEOTIDE SEQUENCE</scope>
    <source>
        <strain evidence="2">Prfri</strain>
        <tissue evidence="2">Muscle</tissue>
    </source>
</reference>
<protein>
    <submittedName>
        <fullName evidence="2">Uncharacterized protein</fullName>
    </submittedName>
</protein>
<feature type="region of interest" description="Disordered" evidence="1">
    <location>
        <begin position="1"/>
        <end position="40"/>
    </location>
</feature>
<feature type="region of interest" description="Disordered" evidence="1">
    <location>
        <begin position="83"/>
        <end position="102"/>
    </location>
</feature>
<accession>A0AA88P522</accession>
<feature type="compositionally biased region" description="Polar residues" evidence="1">
    <location>
        <begin position="1"/>
        <end position="13"/>
    </location>
</feature>
<evidence type="ECO:0000313" key="3">
    <source>
        <dbReference type="Proteomes" id="UP001187343"/>
    </source>
</evidence>
<dbReference type="Proteomes" id="UP001187343">
    <property type="component" value="Unassembled WGS sequence"/>
</dbReference>
<evidence type="ECO:0000313" key="2">
    <source>
        <dbReference type="EMBL" id="KAK2873100.1"/>
    </source>
</evidence>
<comment type="caution">
    <text evidence="2">The sequence shown here is derived from an EMBL/GenBank/DDBJ whole genome shotgun (WGS) entry which is preliminary data.</text>
</comment>
<organism evidence="2 3">
    <name type="scientific">Cirrhinus molitorella</name>
    <name type="common">mud carp</name>
    <dbReference type="NCBI Taxonomy" id="172907"/>
    <lineage>
        <taxon>Eukaryota</taxon>
        <taxon>Metazoa</taxon>
        <taxon>Chordata</taxon>
        <taxon>Craniata</taxon>
        <taxon>Vertebrata</taxon>
        <taxon>Euteleostomi</taxon>
        <taxon>Actinopterygii</taxon>
        <taxon>Neopterygii</taxon>
        <taxon>Teleostei</taxon>
        <taxon>Ostariophysi</taxon>
        <taxon>Cypriniformes</taxon>
        <taxon>Cyprinidae</taxon>
        <taxon>Labeoninae</taxon>
        <taxon>Labeonini</taxon>
        <taxon>Cirrhinus</taxon>
    </lineage>
</organism>
<evidence type="ECO:0000256" key="1">
    <source>
        <dbReference type="SAM" id="MobiDB-lite"/>
    </source>
</evidence>
<keyword evidence="3" id="KW-1185">Reference proteome</keyword>
<dbReference type="AlphaFoldDB" id="A0AA88P522"/>
<gene>
    <name evidence="2" type="ORF">Q8A67_022997</name>
</gene>
<dbReference type="EMBL" id="JAUYZG010000022">
    <property type="protein sequence ID" value="KAK2873100.1"/>
    <property type="molecule type" value="Genomic_DNA"/>
</dbReference>
<sequence>MTSPLSATNSQPLQQQQQEEEEEEEEEEAEGSAGRQERLAPLRLNEQPCIHVPPFRLHFLMVSNTLFETQEVQPIGLLFITSTQQQDQDRGHRICPATKSAS</sequence>
<proteinExistence type="predicted"/>
<feature type="compositionally biased region" description="Acidic residues" evidence="1">
    <location>
        <begin position="18"/>
        <end position="30"/>
    </location>
</feature>